<evidence type="ECO:0000256" key="1">
    <source>
        <dbReference type="ARBA" id="ARBA00022729"/>
    </source>
</evidence>
<dbReference type="AlphaFoldDB" id="A0A5D0QUL0"/>
<keyword evidence="1 2" id="KW-0732">Signal</keyword>
<sequence length="994" mass="109487">MKTLQIFALSALCFFTNSLFSQTGPGGVGNTTGNSDVTLWLDANTINQTNNSRVSNWNDNSGYGNTALAPASTSPVFISNQINGYPKVHFNINNTEYLGVADDVSLKPNTISIFVVGNLTDRTDRWGAFVSKGTGDNWNKGYALYRDNGRESIGGYVSNWNSNNVTTAITYNTNQILNLNYGNSKVSLVVNEREEDASRQNGNTSNSNSELWLGWAGGAGGGHYLDGDIAETILLKRHVNDAERIIIHNYLSAKYNIPLADNDLFKQDDSDKGNFDHHVAGIGKTRGANSHADSQGTGIVRINNPSNLSNNSFLFWGEETKNATYNFSANATNYSEHLNSNWRVSKSGDLGTVDVMFDISAMNLSFWNGCKDLQLVIANNSNFTSPRVYPLSVAAGVAKTINVTFNDNDYFTIRYIDKIVWNGTRYFNGSLPNQAPNNTTDKCLKLLVKNGDKAILNQNAYVKDIELEIGAFLEIADGVELTVENGIINNGNIDLLGEAQLIQKHAGFNLNSGNGNLKIRQQGSTNLFNYNYWSSPVARNNNWQIGYLEQNNGAVTFNSAQNANPNTTPISLSSRWLYTYNASAALGYYGWNRINAGSPIKPGIGYTMKGSGSEASEETYVFSGQANSGNYTYSVEVGNDFLVGNPYASALNADQFIRDNLEVTNGTLYFYEQFESNNTHVTRAYQGGYATFNLLAGVAAVSQLENGGLTSKGAPTKNIAVGQGFYITIVQNGFLNFSNAQRVFAKESSVGPNGSIFYRQDDTNENSESDTRTKFWLNFTDPSGRSREIVLGYDDNASEGFDRGYDAIDYSEYSDNMVWYTPDNLLVIQGLKTLNLEDEMALSIKVANPGNYTIGLGRTLNFPDSTPIYLKDNQENRFYDLKTETASIAFEAGTINTRYSIVYQRDTLGVSSLENNSSVYVKFDKNNDTVQLYGIDNLNTVKGVYIYSVDGKQVHYSQRLDSNNINVSNCNGGIYILKLEMLSGAAQNIRFVKY</sequence>
<dbReference type="RefSeq" id="WP_066251744.1">
    <property type="nucleotide sequence ID" value="NZ_VSKL01000003.1"/>
</dbReference>
<proteinExistence type="predicted"/>
<name>A0A5D0QUL0_9FLAO</name>
<comment type="caution">
    <text evidence="3">The sequence shown here is derived from an EMBL/GenBank/DDBJ whole genome shotgun (WGS) entry which is preliminary data.</text>
</comment>
<dbReference type="InterPro" id="IPR013320">
    <property type="entry name" value="ConA-like_dom_sf"/>
</dbReference>
<accession>A0A5D0QUL0</accession>
<organism evidence="3 4">
    <name type="scientific">Bizionia algoritergicola</name>
    <dbReference type="NCBI Taxonomy" id="291187"/>
    <lineage>
        <taxon>Bacteria</taxon>
        <taxon>Pseudomonadati</taxon>
        <taxon>Bacteroidota</taxon>
        <taxon>Flavobacteriia</taxon>
        <taxon>Flavobacteriales</taxon>
        <taxon>Flavobacteriaceae</taxon>
        <taxon>Bizionia</taxon>
    </lineage>
</organism>
<dbReference type="Proteomes" id="UP000324358">
    <property type="component" value="Unassembled WGS sequence"/>
</dbReference>
<evidence type="ECO:0000313" key="4">
    <source>
        <dbReference type="Proteomes" id="UP000324358"/>
    </source>
</evidence>
<gene>
    <name evidence="3" type="ORF">ES675_10240</name>
</gene>
<evidence type="ECO:0000256" key="2">
    <source>
        <dbReference type="SAM" id="SignalP"/>
    </source>
</evidence>
<keyword evidence="4" id="KW-1185">Reference proteome</keyword>
<dbReference type="InterPro" id="IPR026444">
    <property type="entry name" value="Secre_tail"/>
</dbReference>
<dbReference type="SUPFAM" id="SSF49899">
    <property type="entry name" value="Concanavalin A-like lectins/glucanases"/>
    <property type="match status" value="1"/>
</dbReference>
<feature type="signal peptide" evidence="2">
    <location>
        <begin position="1"/>
        <end position="23"/>
    </location>
</feature>
<evidence type="ECO:0000313" key="3">
    <source>
        <dbReference type="EMBL" id="TYB72913.1"/>
    </source>
</evidence>
<dbReference type="GO" id="GO:0005975">
    <property type="term" value="P:carbohydrate metabolic process"/>
    <property type="evidence" value="ECO:0007669"/>
    <property type="project" value="UniProtKB-ARBA"/>
</dbReference>
<protein>
    <submittedName>
        <fullName evidence="3">T9SS type A sorting domain-containing protein</fullName>
    </submittedName>
</protein>
<dbReference type="EMBL" id="VSKL01000003">
    <property type="protein sequence ID" value="TYB72913.1"/>
    <property type="molecule type" value="Genomic_DNA"/>
</dbReference>
<feature type="chain" id="PRO_5023089367" evidence="2">
    <location>
        <begin position="24"/>
        <end position="994"/>
    </location>
</feature>
<dbReference type="NCBIfam" id="TIGR04183">
    <property type="entry name" value="Por_Secre_tail"/>
    <property type="match status" value="1"/>
</dbReference>
<dbReference type="OrthoDB" id="2582440at2"/>
<reference evidence="3 4" key="1">
    <citation type="submission" date="2019-08" db="EMBL/GenBank/DDBJ databases">
        <title>Genomes of Antarctic Bizionia species.</title>
        <authorList>
            <person name="Bowman J.P."/>
        </authorList>
    </citation>
    <scope>NUCLEOTIDE SEQUENCE [LARGE SCALE GENOMIC DNA]</scope>
    <source>
        <strain evidence="3 4">APA-1</strain>
    </source>
</reference>
<dbReference type="GO" id="GO:0004553">
    <property type="term" value="F:hydrolase activity, hydrolyzing O-glycosyl compounds"/>
    <property type="evidence" value="ECO:0007669"/>
    <property type="project" value="UniProtKB-ARBA"/>
</dbReference>